<comment type="similarity">
    <text evidence="2 9">Belongs to the DMRL synthase family.</text>
</comment>
<dbReference type="RefSeq" id="WP_068804711.1">
    <property type="nucleotide sequence ID" value="NZ_CP014671.1"/>
</dbReference>
<comment type="function">
    <text evidence="7 9">Catalyzes the formation of 6,7-dimethyl-8-ribityllumazine by condensation of 5-amino-6-(D-ribitylamino)uracil with 3,4-dihydroxy-2-butanone 4-phosphate. This is the penultimate step in the biosynthesis of riboflavin.</text>
</comment>
<evidence type="ECO:0000256" key="2">
    <source>
        <dbReference type="ARBA" id="ARBA00007424"/>
    </source>
</evidence>
<comment type="catalytic activity">
    <reaction evidence="6 9">
        <text>(2S)-2-hydroxy-3-oxobutyl phosphate + 5-amino-6-(D-ribitylamino)uracil = 6,7-dimethyl-8-(1-D-ribityl)lumazine + phosphate + 2 H2O + H(+)</text>
        <dbReference type="Rhea" id="RHEA:26152"/>
        <dbReference type="ChEBI" id="CHEBI:15377"/>
        <dbReference type="ChEBI" id="CHEBI:15378"/>
        <dbReference type="ChEBI" id="CHEBI:15934"/>
        <dbReference type="ChEBI" id="CHEBI:43474"/>
        <dbReference type="ChEBI" id="CHEBI:58201"/>
        <dbReference type="ChEBI" id="CHEBI:58830"/>
        <dbReference type="EC" id="2.5.1.78"/>
    </reaction>
</comment>
<dbReference type="InParanoid" id="A0A1B1YUK4"/>
<evidence type="ECO:0000313" key="10">
    <source>
        <dbReference type="EMBL" id="ANX04465.1"/>
    </source>
</evidence>
<dbReference type="CDD" id="cd09209">
    <property type="entry name" value="Lumazine_synthase-I"/>
    <property type="match status" value="1"/>
</dbReference>
<dbReference type="InterPro" id="IPR002180">
    <property type="entry name" value="LS/RS"/>
</dbReference>
<gene>
    <name evidence="9 10" type="primary">ribH</name>
    <name evidence="10" type="ORF">PG2T_09920</name>
</gene>
<dbReference type="KEGG" id="gbi:PG2T_09920"/>
<evidence type="ECO:0000256" key="6">
    <source>
        <dbReference type="ARBA" id="ARBA00048785"/>
    </source>
</evidence>
<organism evidence="10 11">
    <name type="scientific">Immundisolibacter cernigliae</name>
    <dbReference type="NCBI Taxonomy" id="1810504"/>
    <lineage>
        <taxon>Bacteria</taxon>
        <taxon>Pseudomonadati</taxon>
        <taxon>Pseudomonadota</taxon>
        <taxon>Gammaproteobacteria</taxon>
        <taxon>Immundisolibacterales</taxon>
        <taxon>Immundisolibacteraceae</taxon>
        <taxon>Immundisolibacter</taxon>
    </lineage>
</organism>
<keyword evidence="5 9" id="KW-0808">Transferase</keyword>
<proteinExistence type="inferred from homology"/>
<dbReference type="OrthoDB" id="9809709at2"/>
<dbReference type="PANTHER" id="PTHR21058">
    <property type="entry name" value="6,7-DIMETHYL-8-RIBITYLLUMAZINE SYNTHASE DMRL SYNTHASE LUMAZINE SYNTHASE"/>
    <property type="match status" value="1"/>
</dbReference>
<dbReference type="EMBL" id="CP014671">
    <property type="protein sequence ID" value="ANX04465.1"/>
    <property type="molecule type" value="Genomic_DNA"/>
</dbReference>
<name>A0A1B1YUK4_9GAMM</name>
<dbReference type="PANTHER" id="PTHR21058:SF0">
    <property type="entry name" value="6,7-DIMETHYL-8-RIBITYLLUMAZINE SYNTHASE"/>
    <property type="match status" value="1"/>
</dbReference>
<dbReference type="HAMAP" id="MF_00178">
    <property type="entry name" value="Lumazine_synth"/>
    <property type="match status" value="1"/>
</dbReference>
<dbReference type="AlphaFoldDB" id="A0A1B1YUK4"/>
<dbReference type="Gene3D" id="3.40.50.960">
    <property type="entry name" value="Lumazine/riboflavin synthase"/>
    <property type="match status" value="1"/>
</dbReference>
<dbReference type="UniPathway" id="UPA00275">
    <property type="reaction ID" value="UER00404"/>
</dbReference>
<evidence type="ECO:0000256" key="8">
    <source>
        <dbReference type="ARBA" id="ARBA00072606"/>
    </source>
</evidence>
<keyword evidence="4 9" id="KW-0686">Riboflavin biosynthesis</keyword>
<dbReference type="GO" id="GO:0000906">
    <property type="term" value="F:6,7-dimethyl-8-ribityllumazine synthase activity"/>
    <property type="evidence" value="ECO:0007669"/>
    <property type="project" value="UniProtKB-UniRule"/>
</dbReference>
<dbReference type="SUPFAM" id="SSF52121">
    <property type="entry name" value="Lumazine synthase"/>
    <property type="match status" value="1"/>
</dbReference>
<feature type="binding site" evidence="9">
    <location>
        <begin position="61"/>
        <end position="63"/>
    </location>
    <ligand>
        <name>5-amino-6-(D-ribitylamino)uracil</name>
        <dbReference type="ChEBI" id="CHEBI:15934"/>
    </ligand>
</feature>
<dbReference type="GO" id="GO:0009349">
    <property type="term" value="C:riboflavin synthase complex"/>
    <property type="evidence" value="ECO:0007669"/>
    <property type="project" value="UniProtKB-UniRule"/>
</dbReference>
<dbReference type="Pfam" id="PF00885">
    <property type="entry name" value="DMRL_synthase"/>
    <property type="match status" value="1"/>
</dbReference>
<reference evidence="11" key="1">
    <citation type="submission" date="2016-03" db="EMBL/GenBank/DDBJ databases">
        <title>Complete genome sequence of Solimmundus cernigliae, representing a novel lineage of polycyclic aromatic hydrocarbon degraders within the Gammaproteobacteria.</title>
        <authorList>
            <person name="Singleton D.R."/>
            <person name="Dickey A.N."/>
            <person name="Scholl E.H."/>
            <person name="Wright F.A."/>
            <person name="Aitken M.D."/>
        </authorList>
    </citation>
    <scope>NUCLEOTIDE SEQUENCE [LARGE SCALE GENOMIC DNA]</scope>
    <source>
        <strain evidence="11">TR3.2</strain>
    </source>
</reference>
<keyword evidence="11" id="KW-1185">Reference proteome</keyword>
<feature type="active site" description="Proton donor" evidence="9">
    <location>
        <position position="93"/>
    </location>
</feature>
<feature type="binding site" evidence="9">
    <location>
        <begin position="90"/>
        <end position="91"/>
    </location>
    <ligand>
        <name>(2S)-2-hydroxy-3-oxobutyl phosphate</name>
        <dbReference type="ChEBI" id="CHEBI:58830"/>
    </ligand>
</feature>
<comment type="pathway">
    <text evidence="1 9">Cofactor biosynthesis; riboflavin biosynthesis; riboflavin from 2-hydroxy-3-oxobutyl phosphate and 5-amino-6-(D-ribitylamino)uracil: step 1/2.</text>
</comment>
<dbReference type="GO" id="GO:0005829">
    <property type="term" value="C:cytosol"/>
    <property type="evidence" value="ECO:0007669"/>
    <property type="project" value="TreeGrafter"/>
</dbReference>
<evidence type="ECO:0000256" key="7">
    <source>
        <dbReference type="ARBA" id="ARBA00058151"/>
    </source>
</evidence>
<dbReference type="Proteomes" id="UP000092952">
    <property type="component" value="Chromosome"/>
</dbReference>
<dbReference type="STRING" id="1810504.PG2T_09920"/>
<feature type="binding site" evidence="9">
    <location>
        <position position="132"/>
    </location>
    <ligand>
        <name>(2S)-2-hydroxy-3-oxobutyl phosphate</name>
        <dbReference type="ChEBI" id="CHEBI:58830"/>
    </ligand>
</feature>
<dbReference type="FunFam" id="3.40.50.960:FF:000001">
    <property type="entry name" value="6,7-dimethyl-8-ribityllumazine synthase"/>
    <property type="match status" value="1"/>
</dbReference>
<evidence type="ECO:0000256" key="5">
    <source>
        <dbReference type="ARBA" id="ARBA00022679"/>
    </source>
</evidence>
<dbReference type="InterPro" id="IPR036467">
    <property type="entry name" value="LS/RS_sf"/>
</dbReference>
<evidence type="ECO:0000256" key="1">
    <source>
        <dbReference type="ARBA" id="ARBA00004917"/>
    </source>
</evidence>
<dbReference type="EC" id="2.5.1.78" evidence="3 9"/>
<accession>A0A1B1YUK4</accession>
<feature type="binding site" evidence="9">
    <location>
        <position position="118"/>
    </location>
    <ligand>
        <name>5-amino-6-(D-ribitylamino)uracil</name>
        <dbReference type="ChEBI" id="CHEBI:15934"/>
    </ligand>
</feature>
<evidence type="ECO:0000256" key="9">
    <source>
        <dbReference type="HAMAP-Rule" id="MF_00178"/>
    </source>
</evidence>
<feature type="binding site" evidence="9">
    <location>
        <position position="27"/>
    </location>
    <ligand>
        <name>5-amino-6-(D-ribitylamino)uracil</name>
        <dbReference type="ChEBI" id="CHEBI:15934"/>
    </ligand>
</feature>
<comment type="subunit">
    <text evidence="9">Forms an icosahedral capsid composed of 60 subunits, arranged as a dodecamer of pentamers.</text>
</comment>
<evidence type="ECO:0000313" key="11">
    <source>
        <dbReference type="Proteomes" id="UP000092952"/>
    </source>
</evidence>
<dbReference type="InterPro" id="IPR034964">
    <property type="entry name" value="LS"/>
</dbReference>
<evidence type="ECO:0000256" key="4">
    <source>
        <dbReference type="ARBA" id="ARBA00022619"/>
    </source>
</evidence>
<dbReference type="FunCoup" id="A0A1B1YUK4">
    <property type="interactions" value="555"/>
</dbReference>
<protein>
    <recommendedName>
        <fullName evidence="8 9">6,7-dimethyl-8-ribityllumazine synthase</fullName>
        <shortName evidence="9">DMRL synthase</shortName>
        <shortName evidence="9">LS</shortName>
        <shortName evidence="9">Lumazine synthase</shortName>
        <ecNumber evidence="3 9">2.5.1.78</ecNumber>
    </recommendedName>
</protein>
<feature type="binding site" evidence="9">
    <location>
        <begin position="85"/>
        <end position="87"/>
    </location>
    <ligand>
        <name>5-amino-6-(D-ribitylamino)uracil</name>
        <dbReference type="ChEBI" id="CHEBI:15934"/>
    </ligand>
</feature>
<sequence length="159" mass="16025">MSASHTLLSGGLTAPAGSRFGIVVGRFNDFISERLLAAAIDTLRRHGVAESDLTVAWAPGAFELPLAAKRLAASGRVDALIALGCVIRGATPHFDFVAGECAKGLSSVALGSGLPVAFGVLTVDSIEQAIERAGTKAGNKGADAALSALEMVNLLAAIG</sequence>
<dbReference type="NCBIfam" id="NF000812">
    <property type="entry name" value="PRK00061.1-4"/>
    <property type="match status" value="1"/>
</dbReference>
<evidence type="ECO:0000256" key="3">
    <source>
        <dbReference type="ARBA" id="ARBA00012664"/>
    </source>
</evidence>
<dbReference type="NCBIfam" id="TIGR00114">
    <property type="entry name" value="lumazine-synth"/>
    <property type="match status" value="1"/>
</dbReference>
<dbReference type="GO" id="GO:0009231">
    <property type="term" value="P:riboflavin biosynthetic process"/>
    <property type="evidence" value="ECO:0007669"/>
    <property type="project" value="UniProtKB-UniRule"/>
</dbReference>